<protein>
    <submittedName>
        <fullName evidence="2">Insertion element IS630 uncharacterized 39 kDa protein</fullName>
    </submittedName>
</protein>
<dbReference type="EMBL" id="JACTAM010001269">
    <property type="protein sequence ID" value="KAI2646494.1"/>
    <property type="molecule type" value="Genomic_DNA"/>
</dbReference>
<sequence>MDPARNREVAERGRRVAGRGRGIRMRGGRRIRGRSRAVVSDEIRATVIDHVVNHGLSMREAGQRVQPNLQRSTVASIVRVFRQTNRTQRLPHTGGRGRMFTDVQETAIVDMVIRNNGIKLTQIRHRVLADNVTFANIHSVSITTISRVLKKHQVRMKQLYTVPFERNSEHVKQLRNRYVQRVMEIEGRQTHHIFIFVDEAGFNLAKTRRRGRNVIGKRATVNVPGQRGANITMCAAISTDGLLLHRPLTGPYNTERLLAFLHDLYGRVVLGEERDAERRNQPTFIIVWDNVAFHHSHAVTEWFAAHPRMESLFLPPYSPFLNPIEEFFSSWRWKVYDHHPHDQMSLLDAMNAGCLDISAEDCQGWIRHARRFFPRCIALDDIRCDVDENLWPNGEDRVD</sequence>
<evidence type="ECO:0000313" key="3">
    <source>
        <dbReference type="Proteomes" id="UP000830375"/>
    </source>
</evidence>
<comment type="caution">
    <text evidence="2">The sequence shown here is derived from an EMBL/GenBank/DDBJ whole genome shotgun (WGS) entry which is preliminary data.</text>
</comment>
<dbReference type="Gene3D" id="3.30.420.10">
    <property type="entry name" value="Ribonuclease H-like superfamily/Ribonuclease H"/>
    <property type="match status" value="1"/>
</dbReference>
<dbReference type="NCBIfam" id="NF033545">
    <property type="entry name" value="transpos_IS630"/>
    <property type="match status" value="1"/>
</dbReference>
<keyword evidence="3" id="KW-1185">Reference proteome</keyword>
<evidence type="ECO:0000313" key="2">
    <source>
        <dbReference type="EMBL" id="KAI2646494.1"/>
    </source>
</evidence>
<dbReference type="Pfam" id="PF13358">
    <property type="entry name" value="DDE_3"/>
    <property type="match status" value="1"/>
</dbReference>
<proteinExistence type="predicted"/>
<dbReference type="InterPro" id="IPR036397">
    <property type="entry name" value="RNaseH_sf"/>
</dbReference>
<dbReference type="PANTHER" id="PTHR46564:SF1">
    <property type="entry name" value="TRANSPOSASE"/>
    <property type="match status" value="1"/>
</dbReference>
<dbReference type="InterPro" id="IPR009057">
    <property type="entry name" value="Homeodomain-like_sf"/>
</dbReference>
<dbReference type="InterPro" id="IPR038717">
    <property type="entry name" value="Tc1-like_DDE_dom"/>
</dbReference>
<dbReference type="SUPFAM" id="SSF46689">
    <property type="entry name" value="Homeodomain-like"/>
    <property type="match status" value="1"/>
</dbReference>
<feature type="domain" description="Tc1-like transposase DDE" evidence="1">
    <location>
        <begin position="195"/>
        <end position="342"/>
    </location>
</feature>
<accession>A0ABQ8L6X1</accession>
<name>A0ABQ8L6X1_LABRO</name>
<organism evidence="2 3">
    <name type="scientific">Labeo rohita</name>
    <name type="common">Indian major carp</name>
    <name type="synonym">Cyprinus rohita</name>
    <dbReference type="NCBI Taxonomy" id="84645"/>
    <lineage>
        <taxon>Eukaryota</taxon>
        <taxon>Metazoa</taxon>
        <taxon>Chordata</taxon>
        <taxon>Craniata</taxon>
        <taxon>Vertebrata</taxon>
        <taxon>Euteleostomi</taxon>
        <taxon>Actinopterygii</taxon>
        <taxon>Neopterygii</taxon>
        <taxon>Teleostei</taxon>
        <taxon>Ostariophysi</taxon>
        <taxon>Cypriniformes</taxon>
        <taxon>Cyprinidae</taxon>
        <taxon>Labeoninae</taxon>
        <taxon>Labeonini</taxon>
        <taxon>Labeo</taxon>
    </lineage>
</organism>
<dbReference type="Proteomes" id="UP000830375">
    <property type="component" value="Unassembled WGS sequence"/>
</dbReference>
<dbReference type="InterPro" id="IPR047655">
    <property type="entry name" value="Transpos_IS630-like"/>
</dbReference>
<evidence type="ECO:0000259" key="1">
    <source>
        <dbReference type="Pfam" id="PF13358"/>
    </source>
</evidence>
<dbReference type="PANTHER" id="PTHR46564">
    <property type="entry name" value="TRANSPOSASE"/>
    <property type="match status" value="1"/>
</dbReference>
<reference evidence="2 3" key="1">
    <citation type="submission" date="2022-01" db="EMBL/GenBank/DDBJ databases">
        <title>A high-quality chromosome-level genome assembly of rohu carp, Labeo rohita.</title>
        <authorList>
            <person name="Arick M.A. II"/>
            <person name="Hsu C.-Y."/>
            <person name="Magbanua Z."/>
            <person name="Pechanova O."/>
            <person name="Grover C."/>
            <person name="Miller E."/>
            <person name="Thrash A."/>
            <person name="Ezzel L."/>
            <person name="Alam S."/>
            <person name="Benzie J."/>
            <person name="Hamilton M."/>
            <person name="Karsi A."/>
            <person name="Lawrence M.L."/>
            <person name="Peterson D.G."/>
        </authorList>
    </citation>
    <scope>NUCLEOTIDE SEQUENCE [LARGE SCALE GENOMIC DNA]</scope>
    <source>
        <strain evidence="3">BAU-BD-2019</strain>
        <tissue evidence="2">Blood</tissue>
    </source>
</reference>
<gene>
    <name evidence="2" type="ORF">H4Q32_029117</name>
</gene>